<feature type="region of interest" description="Disordered" evidence="2">
    <location>
        <begin position="128"/>
        <end position="279"/>
    </location>
</feature>
<evidence type="ECO:0000256" key="2">
    <source>
        <dbReference type="SAM" id="MobiDB-lite"/>
    </source>
</evidence>
<feature type="coiled-coil region" evidence="1">
    <location>
        <begin position="585"/>
        <end position="669"/>
    </location>
</feature>
<organism evidence="4 5">
    <name type="scientific">Leucocoprinus leucothites</name>
    <dbReference type="NCBI Taxonomy" id="201217"/>
    <lineage>
        <taxon>Eukaryota</taxon>
        <taxon>Fungi</taxon>
        <taxon>Dikarya</taxon>
        <taxon>Basidiomycota</taxon>
        <taxon>Agaricomycotina</taxon>
        <taxon>Agaricomycetes</taxon>
        <taxon>Agaricomycetidae</taxon>
        <taxon>Agaricales</taxon>
        <taxon>Agaricineae</taxon>
        <taxon>Agaricaceae</taxon>
        <taxon>Leucocoprinus</taxon>
    </lineage>
</organism>
<feature type="coiled-coil region" evidence="1">
    <location>
        <begin position="347"/>
        <end position="501"/>
    </location>
</feature>
<dbReference type="PANTHER" id="PTHR23159:SF60">
    <property type="entry name" value="SPINDLE ASSEMBLY ABNORMAL PROTEIN 4"/>
    <property type="match status" value="1"/>
</dbReference>
<comment type="caution">
    <text evidence="4">The sequence shown here is derived from an EMBL/GenBank/DDBJ whole genome shotgun (WGS) entry which is preliminary data.</text>
</comment>
<feature type="coiled-coil region" evidence="1">
    <location>
        <begin position="695"/>
        <end position="736"/>
    </location>
</feature>
<feature type="region of interest" description="Disordered" evidence="2">
    <location>
        <begin position="1"/>
        <end position="93"/>
    </location>
</feature>
<name>A0A8H5D992_9AGAR</name>
<feature type="domain" description="GRIP" evidence="3">
    <location>
        <begin position="835"/>
        <end position="883"/>
    </location>
</feature>
<feature type="coiled-coil region" evidence="1">
    <location>
        <begin position="279"/>
        <end position="306"/>
    </location>
</feature>
<sequence>MFSQFRSAVENFAAPPRSSTDTSSDERKSSTSSQPSSTDNSLSITSSVSSTQPAEPALPNLRGSLAMDRTGPPMVKSASLPTPASGKPRQKLNLEERLRASLSAADVSTAPTNTLAVQPGVAVTDVISSSPESIPLPESPATPPVALPSSAQLPEVEQRGDGGETQPTADTPADAETQNNLEIDRERAASSAAPVELDGDEVVIDKRTDSAQTTSSELSASEKDARDVLTEEDSTTLEDDNAVARERSPDPSKATQNEEGEGSEAPEMPSIELQESGGVEALQRRLKQVEQRFSDVSTSFKRLQAEKLAADAVLHDMTPLEGIQDVIALKEYFESLKSKTDVFQGEIKRLNGKLEVQEDRIEELRETHKLSSSSQVNQIDTLRSQLRETDALFQEAQKSITKLEETVSQKEKEVKALKSDAERLNTLVKEEEEKRTKAISLLKSVRQKLVKAEKEKEDGLKELAMLRERERTNAEKEQAERKRFEREMEAAQAEKDKALASLRAQFEKDISGLKERHDKEIAAMRGQFELDAITTKSAHNKEIASKNTHINTLETSLNNVARDKNAFFEQLQLRQAETESAQSHLESIQHQNTELQYQLRETNDRINLLKEDLNEMQREQELRAREPTTSAENIAHLLASTESKHEAKFAELKRINATLERERNESEAEWSRKLKERGAEVEELKRLLGNSAKSQEREEETVVELKVELQRKHEEIKDLENQLADLSKACSRLESSHASTQAAANDLQIKIIVLEKQIEEGKGRDAQLRQTNKSLREELRKVQSSAALFERQRNPGVGYWTTRTSESSPSDPVTPTPTPSSPRGGSPAPDSNSSKDEEEVNLEYLRNVILQFLEHKEMRPNLVRVLSIILHFTPQETRRLMAKV</sequence>
<evidence type="ECO:0000313" key="4">
    <source>
        <dbReference type="EMBL" id="KAF5355875.1"/>
    </source>
</evidence>
<proteinExistence type="predicted"/>
<feature type="compositionally biased region" description="Low complexity" evidence="2">
    <location>
        <begin position="821"/>
        <end position="831"/>
    </location>
</feature>
<feature type="compositionally biased region" description="Pro residues" evidence="2">
    <location>
        <begin position="137"/>
        <end position="146"/>
    </location>
</feature>
<dbReference type="PROSITE" id="PS50913">
    <property type="entry name" value="GRIP"/>
    <property type="match status" value="1"/>
</dbReference>
<evidence type="ECO:0000256" key="1">
    <source>
        <dbReference type="SAM" id="Coils"/>
    </source>
</evidence>
<accession>A0A8H5D992</accession>
<protein>
    <recommendedName>
        <fullName evidence="3">GRIP domain-containing protein</fullName>
    </recommendedName>
</protein>
<dbReference type="Gene3D" id="1.10.220.60">
    <property type="entry name" value="GRIP domain"/>
    <property type="match status" value="1"/>
</dbReference>
<feature type="coiled-coil region" evidence="1">
    <location>
        <begin position="765"/>
        <end position="792"/>
    </location>
</feature>
<feature type="region of interest" description="Disordered" evidence="2">
    <location>
        <begin position="793"/>
        <end position="838"/>
    </location>
</feature>
<evidence type="ECO:0000259" key="3">
    <source>
        <dbReference type="PROSITE" id="PS50913"/>
    </source>
</evidence>
<gene>
    <name evidence="4" type="ORF">D9756_003815</name>
</gene>
<dbReference type="Pfam" id="PF01465">
    <property type="entry name" value="GRIP"/>
    <property type="match status" value="1"/>
</dbReference>
<dbReference type="Proteomes" id="UP000559027">
    <property type="component" value="Unassembled WGS sequence"/>
</dbReference>
<feature type="compositionally biased region" description="Polar residues" evidence="2">
    <location>
        <begin position="210"/>
        <end position="219"/>
    </location>
</feature>
<feature type="compositionally biased region" description="Basic and acidic residues" evidence="2">
    <location>
        <begin position="220"/>
        <end position="229"/>
    </location>
</feature>
<keyword evidence="5" id="KW-1185">Reference proteome</keyword>
<dbReference type="InterPro" id="IPR000237">
    <property type="entry name" value="GRIP_dom"/>
</dbReference>
<dbReference type="OrthoDB" id="1926336at2759"/>
<keyword evidence="1" id="KW-0175">Coiled coil</keyword>
<reference evidence="4 5" key="1">
    <citation type="journal article" date="2020" name="ISME J.">
        <title>Uncovering the hidden diversity of litter-decomposition mechanisms in mushroom-forming fungi.</title>
        <authorList>
            <person name="Floudas D."/>
            <person name="Bentzer J."/>
            <person name="Ahren D."/>
            <person name="Johansson T."/>
            <person name="Persson P."/>
            <person name="Tunlid A."/>
        </authorList>
    </citation>
    <scope>NUCLEOTIDE SEQUENCE [LARGE SCALE GENOMIC DNA]</scope>
    <source>
        <strain evidence="4 5">CBS 146.42</strain>
    </source>
</reference>
<dbReference type="AlphaFoldDB" id="A0A8H5D992"/>
<evidence type="ECO:0000313" key="5">
    <source>
        <dbReference type="Proteomes" id="UP000559027"/>
    </source>
</evidence>
<feature type="compositionally biased region" description="Acidic residues" evidence="2">
    <location>
        <begin position="230"/>
        <end position="241"/>
    </location>
</feature>
<dbReference type="PANTHER" id="PTHR23159">
    <property type="entry name" value="CENTROSOMAL PROTEIN 2"/>
    <property type="match status" value="1"/>
</dbReference>
<feature type="compositionally biased region" description="Low complexity" evidence="2">
    <location>
        <begin position="30"/>
        <end position="51"/>
    </location>
</feature>
<dbReference type="SMART" id="SM00755">
    <property type="entry name" value="Grip"/>
    <property type="match status" value="1"/>
</dbReference>
<dbReference type="EMBL" id="JAACJO010000007">
    <property type="protein sequence ID" value="KAF5355875.1"/>
    <property type="molecule type" value="Genomic_DNA"/>
</dbReference>